<evidence type="ECO:0000256" key="3">
    <source>
        <dbReference type="ARBA" id="ARBA00022741"/>
    </source>
</evidence>
<keyword evidence="7" id="KW-1185">Reference proteome</keyword>
<dbReference type="InterPro" id="IPR003439">
    <property type="entry name" value="ABC_transporter-like_ATP-bd"/>
</dbReference>
<reference evidence="6 7" key="1">
    <citation type="submission" date="2013-04" db="EMBL/GenBank/DDBJ databases">
        <title>The Genome Sequence of Sutterella wadsworthensis HGA0223.</title>
        <authorList>
            <consortium name="The Broad Institute Genomics Platform"/>
            <person name="Earl A."/>
            <person name="Ward D."/>
            <person name="Feldgarden M."/>
            <person name="Gevers D."/>
            <person name="Schmidt T.M."/>
            <person name="Dover J."/>
            <person name="Dai D."/>
            <person name="Walker B."/>
            <person name="Young S."/>
            <person name="Zeng Q."/>
            <person name="Gargeya S."/>
            <person name="Fitzgerald M."/>
            <person name="Haas B."/>
            <person name="Abouelleil A."/>
            <person name="Allen A.W."/>
            <person name="Alvarado L."/>
            <person name="Arachchi H.M."/>
            <person name="Berlin A.M."/>
            <person name="Chapman S.B."/>
            <person name="Gainer-Dewar J."/>
            <person name="Goldberg J."/>
            <person name="Griggs A."/>
            <person name="Gujja S."/>
            <person name="Hansen M."/>
            <person name="Howarth C."/>
            <person name="Imamovic A."/>
            <person name="Ireland A."/>
            <person name="Larimer J."/>
            <person name="McCowan C."/>
            <person name="Murphy C."/>
            <person name="Pearson M."/>
            <person name="Poon T.W."/>
            <person name="Priest M."/>
            <person name="Roberts A."/>
            <person name="Saif S."/>
            <person name="Shea T."/>
            <person name="Sisk P."/>
            <person name="Sykes S."/>
            <person name="Wortman J."/>
            <person name="Nusbaum C."/>
            <person name="Birren B."/>
        </authorList>
    </citation>
    <scope>NUCLEOTIDE SEQUENCE [LARGE SCALE GENOMIC DNA]</scope>
    <source>
        <strain evidence="6 7">HGA0223</strain>
    </source>
</reference>
<dbReference type="PANTHER" id="PTHR42711:SF10">
    <property type="entry name" value="ABC TRANSPORTER ATP-BINDING PROTEIN"/>
    <property type="match status" value="1"/>
</dbReference>
<dbReference type="Pfam" id="PF00005">
    <property type="entry name" value="ABC_tran"/>
    <property type="match status" value="1"/>
</dbReference>
<gene>
    <name evidence="6" type="ORF">HMPREF1476_01586</name>
</gene>
<dbReference type="eggNOG" id="COG1131">
    <property type="taxonomic scope" value="Bacteria"/>
</dbReference>
<dbReference type="RefSeq" id="WP_016474778.1">
    <property type="nucleotide sequence ID" value="NZ_KE150480.1"/>
</dbReference>
<evidence type="ECO:0000256" key="1">
    <source>
        <dbReference type="ARBA" id="ARBA00022448"/>
    </source>
</evidence>
<dbReference type="GO" id="GO:0005524">
    <property type="term" value="F:ATP binding"/>
    <property type="evidence" value="ECO:0007669"/>
    <property type="project" value="UniProtKB-KW"/>
</dbReference>
<dbReference type="GO" id="GO:0016887">
    <property type="term" value="F:ATP hydrolysis activity"/>
    <property type="evidence" value="ECO:0007669"/>
    <property type="project" value="InterPro"/>
</dbReference>
<keyword evidence="2" id="KW-1003">Cell membrane</keyword>
<dbReference type="InterPro" id="IPR003593">
    <property type="entry name" value="AAA+_ATPase"/>
</dbReference>
<evidence type="ECO:0000313" key="6">
    <source>
        <dbReference type="EMBL" id="EPD98547.1"/>
    </source>
</evidence>
<evidence type="ECO:0000256" key="4">
    <source>
        <dbReference type="ARBA" id="ARBA00022840"/>
    </source>
</evidence>
<name>S3BWT7_9BURK</name>
<proteinExistence type="predicted"/>
<evidence type="ECO:0000259" key="5">
    <source>
        <dbReference type="PROSITE" id="PS50893"/>
    </source>
</evidence>
<sequence length="304" mass="33313">MASAQPAVRIDSLEKRYASGTLALKGVSFDVEEGEFFGLLGPNGAGKTTLISCLGGLTTPTGGRILVRGMDTRTDRRAASLFLGIVPQEITFDPFLTVRETLRFQSGYWGILRNDDWIDEILANLGLTDKADASMRALSGGMKRRVLVAQALVHKPPVIVLDEPTAGVDVELREHLWDFIGRLHREGRTVILTTHYLEEAQALCSRIAIMKKGEVAALDRTEALLSRFEGRVLRCRLVRGDLPPEAARDLMRRHGNDVTLRIEDADDALRKLESLKAAGAEIENLTVGQPDLEDVFLAVTGGEA</sequence>
<keyword evidence="2" id="KW-0472">Membrane</keyword>
<dbReference type="CDD" id="cd03263">
    <property type="entry name" value="ABC_subfamily_A"/>
    <property type="match status" value="1"/>
</dbReference>
<evidence type="ECO:0000313" key="7">
    <source>
        <dbReference type="Proteomes" id="UP000014400"/>
    </source>
</evidence>
<protein>
    <recommendedName>
        <fullName evidence="5">ABC transporter domain-containing protein</fullName>
    </recommendedName>
</protein>
<keyword evidence="3" id="KW-0547">Nucleotide-binding</keyword>
<dbReference type="InterPro" id="IPR017871">
    <property type="entry name" value="ABC_transporter-like_CS"/>
</dbReference>
<keyword evidence="1" id="KW-0813">Transport</keyword>
<evidence type="ECO:0000256" key="2">
    <source>
        <dbReference type="ARBA" id="ARBA00022475"/>
    </source>
</evidence>
<keyword evidence="4" id="KW-0067">ATP-binding</keyword>
<dbReference type="InterPro" id="IPR027417">
    <property type="entry name" value="P-loop_NTPase"/>
</dbReference>
<comment type="caution">
    <text evidence="6">The sequence shown here is derived from an EMBL/GenBank/DDBJ whole genome shotgun (WGS) entry which is preliminary data.</text>
</comment>
<organism evidence="6 7">
    <name type="scientific">Sutterella wadsworthensis HGA0223</name>
    <dbReference type="NCBI Taxonomy" id="1203554"/>
    <lineage>
        <taxon>Bacteria</taxon>
        <taxon>Pseudomonadati</taxon>
        <taxon>Pseudomonadota</taxon>
        <taxon>Betaproteobacteria</taxon>
        <taxon>Burkholderiales</taxon>
        <taxon>Sutterellaceae</taxon>
        <taxon>Sutterella</taxon>
    </lineage>
</organism>
<dbReference type="Proteomes" id="UP000014400">
    <property type="component" value="Unassembled WGS sequence"/>
</dbReference>
<accession>S3BWT7</accession>
<dbReference type="PATRIC" id="fig|1203554.3.peg.1665"/>
<dbReference type="EMBL" id="ATCF01000022">
    <property type="protein sequence ID" value="EPD98547.1"/>
    <property type="molecule type" value="Genomic_DNA"/>
</dbReference>
<dbReference type="STRING" id="1203554.HMPREF1476_01586"/>
<feature type="domain" description="ABC transporter" evidence="5">
    <location>
        <begin position="8"/>
        <end position="237"/>
    </location>
</feature>
<dbReference type="PROSITE" id="PS50893">
    <property type="entry name" value="ABC_TRANSPORTER_2"/>
    <property type="match status" value="1"/>
</dbReference>
<dbReference type="PANTHER" id="PTHR42711">
    <property type="entry name" value="ABC TRANSPORTER ATP-BINDING PROTEIN"/>
    <property type="match status" value="1"/>
</dbReference>
<dbReference type="Gene3D" id="3.40.50.300">
    <property type="entry name" value="P-loop containing nucleotide triphosphate hydrolases"/>
    <property type="match status" value="1"/>
</dbReference>
<dbReference type="InterPro" id="IPR050763">
    <property type="entry name" value="ABC_transporter_ATP-binding"/>
</dbReference>
<dbReference type="PROSITE" id="PS00211">
    <property type="entry name" value="ABC_TRANSPORTER_1"/>
    <property type="match status" value="1"/>
</dbReference>
<dbReference type="HOGENOM" id="CLU_000604_1_2_4"/>
<dbReference type="SMART" id="SM00382">
    <property type="entry name" value="AAA"/>
    <property type="match status" value="1"/>
</dbReference>
<dbReference type="AlphaFoldDB" id="S3BWT7"/>
<dbReference type="SUPFAM" id="SSF52540">
    <property type="entry name" value="P-loop containing nucleoside triphosphate hydrolases"/>
    <property type="match status" value="1"/>
</dbReference>